<proteinExistence type="predicted"/>
<reference evidence="2" key="1">
    <citation type="journal article" date="2023" name="Science">
        <title>Elucidation of the pathway for biosynthesis of saponin adjuvants from the soapbark tree.</title>
        <authorList>
            <person name="Reed J."/>
            <person name="Orme A."/>
            <person name="El-Demerdash A."/>
            <person name="Owen C."/>
            <person name="Martin L.B.B."/>
            <person name="Misra R.C."/>
            <person name="Kikuchi S."/>
            <person name="Rejzek M."/>
            <person name="Martin A.C."/>
            <person name="Harkess A."/>
            <person name="Leebens-Mack J."/>
            <person name="Louveau T."/>
            <person name="Stephenson M.J."/>
            <person name="Osbourn A."/>
        </authorList>
    </citation>
    <scope>NUCLEOTIDE SEQUENCE</scope>
    <source>
        <strain evidence="2">S10</strain>
    </source>
</reference>
<feature type="compositionally biased region" description="Basic and acidic residues" evidence="1">
    <location>
        <begin position="407"/>
        <end position="430"/>
    </location>
</feature>
<protein>
    <submittedName>
        <fullName evidence="2">Transmembrane protein</fullName>
    </submittedName>
</protein>
<evidence type="ECO:0000313" key="2">
    <source>
        <dbReference type="EMBL" id="KAJ7973674.1"/>
    </source>
</evidence>
<keyword evidence="2" id="KW-0812">Transmembrane</keyword>
<dbReference type="InterPro" id="IPR040276">
    <property type="entry name" value="At4g26450-like"/>
</dbReference>
<feature type="compositionally biased region" description="Basic and acidic residues" evidence="1">
    <location>
        <begin position="384"/>
        <end position="394"/>
    </location>
</feature>
<feature type="compositionally biased region" description="Basic and acidic residues" evidence="1">
    <location>
        <begin position="209"/>
        <end position="224"/>
    </location>
</feature>
<dbReference type="PANTHER" id="PTHR36056:SF1">
    <property type="entry name" value="PROTEIN, PUTATIVE-RELATED"/>
    <property type="match status" value="1"/>
</dbReference>
<keyword evidence="3" id="KW-1185">Reference proteome</keyword>
<evidence type="ECO:0000313" key="3">
    <source>
        <dbReference type="Proteomes" id="UP001163823"/>
    </source>
</evidence>
<accession>A0AAD7VFG5</accession>
<dbReference type="Proteomes" id="UP001163823">
    <property type="component" value="Chromosome 3"/>
</dbReference>
<dbReference type="KEGG" id="qsa:O6P43_003876"/>
<organism evidence="2 3">
    <name type="scientific">Quillaja saponaria</name>
    <name type="common">Soap bark tree</name>
    <dbReference type="NCBI Taxonomy" id="32244"/>
    <lineage>
        <taxon>Eukaryota</taxon>
        <taxon>Viridiplantae</taxon>
        <taxon>Streptophyta</taxon>
        <taxon>Embryophyta</taxon>
        <taxon>Tracheophyta</taxon>
        <taxon>Spermatophyta</taxon>
        <taxon>Magnoliopsida</taxon>
        <taxon>eudicotyledons</taxon>
        <taxon>Gunneridae</taxon>
        <taxon>Pentapetalae</taxon>
        <taxon>rosids</taxon>
        <taxon>fabids</taxon>
        <taxon>Fabales</taxon>
        <taxon>Quillajaceae</taxon>
        <taxon>Quillaja</taxon>
    </lineage>
</organism>
<feature type="compositionally biased region" description="Polar residues" evidence="1">
    <location>
        <begin position="191"/>
        <end position="208"/>
    </location>
</feature>
<feature type="region of interest" description="Disordered" evidence="1">
    <location>
        <begin position="350"/>
        <end position="431"/>
    </location>
</feature>
<dbReference type="PANTHER" id="PTHR36056">
    <property type="entry name" value="PROTEIN, PUTATIVE-RELATED"/>
    <property type="match status" value="1"/>
</dbReference>
<name>A0AAD7VFG5_QUISA</name>
<dbReference type="AlphaFoldDB" id="A0AAD7VFG5"/>
<gene>
    <name evidence="2" type="ORF">O6P43_003876</name>
</gene>
<feature type="region of interest" description="Disordered" evidence="1">
    <location>
        <begin position="156"/>
        <end position="246"/>
    </location>
</feature>
<feature type="region of interest" description="Disordered" evidence="1">
    <location>
        <begin position="1"/>
        <end position="25"/>
    </location>
</feature>
<evidence type="ECO:0000256" key="1">
    <source>
        <dbReference type="SAM" id="MobiDB-lite"/>
    </source>
</evidence>
<keyword evidence="2" id="KW-0472">Membrane</keyword>
<feature type="compositionally biased region" description="Basic and acidic residues" evidence="1">
    <location>
        <begin position="168"/>
        <end position="190"/>
    </location>
</feature>
<comment type="caution">
    <text evidence="2">The sequence shown here is derived from an EMBL/GenBank/DDBJ whole genome shotgun (WGS) entry which is preliminary data.</text>
</comment>
<dbReference type="EMBL" id="JARAOO010000003">
    <property type="protein sequence ID" value="KAJ7973674.1"/>
    <property type="molecule type" value="Genomic_DNA"/>
</dbReference>
<sequence length="666" mass="73802">MSYMERQSRYAPLYPRSSPEGSIRGGQGFYASEYRYFNRDGGFGRGHGNPKSFFQPPQPPPLKGDIFMEAGRLAAEYLVSQGLLPPTALSMKWKNSSFKKQIGEYREFRPQEGDPLQIPFEGRTSALARLGNAVPDVVPGRRRFGIDEFNQKLRRRGSLRSNASDWSSEYKRSGSWSDRPRASPDMKGDDTATTQPGEEQQVANNVDNDLQKSDSNEFAPKSEDGADSESGLDKDPASNENDEIDNLRLSEKLSVNLIPPECDSSGKISTDLLTLCRFAKVPTRTRSSLTCRGLKVYALQNINRQENNHGIGSPQRPDLLAEEEPVNGSGDSLLDKTYYNLKHLDSDFTESQSVQSADNVKELEPTSNIEPGTCVKSQACPDRASTHDNDHESNPRLPGFGSCSSVAKERGEKRALEDSDGREGAKKTREWLPSTVSKTEACFQLNDPIEKKDRSKEVRILNNPHLSQGADKQYLQYAQEKQPLPSSFRTCDLNLMEVSDIQEIHESDPIRLTKKEAAPVDVDLSISHSNVSGEFNTRATNGKEIEVIDLENDSAEVGNVNTNVESKAEAIFTGLEGFVNHAQNTGDIPDAQDGYGLMISELLGSDFPNCSSVPGNINSMHTEMGLHNGEGTLGEDDSIYMSLEEIPLSFLQNWEQPPSQEYEKPI</sequence>